<protein>
    <recommendedName>
        <fullName evidence="1">Fungal lipase-type domain-containing protein</fullName>
    </recommendedName>
</protein>
<dbReference type="PANTHER" id="PTHR45856">
    <property type="entry name" value="ALPHA/BETA-HYDROLASES SUPERFAMILY PROTEIN"/>
    <property type="match status" value="1"/>
</dbReference>
<dbReference type="Proteomes" id="UP000604046">
    <property type="component" value="Unassembled WGS sequence"/>
</dbReference>
<dbReference type="PANTHER" id="PTHR45856:SF11">
    <property type="entry name" value="FUNGAL LIPASE-LIKE DOMAIN-CONTAINING PROTEIN"/>
    <property type="match status" value="1"/>
</dbReference>
<dbReference type="InterPro" id="IPR051218">
    <property type="entry name" value="Sec_MonoDiacylglyc_Lipase"/>
</dbReference>
<dbReference type="InterPro" id="IPR002921">
    <property type="entry name" value="Fungal_lipase-type"/>
</dbReference>
<dbReference type="Gene3D" id="3.40.50.1820">
    <property type="entry name" value="alpha/beta hydrolase"/>
    <property type="match status" value="1"/>
</dbReference>
<keyword evidence="3" id="KW-1185">Reference proteome</keyword>
<name>A0A812MK10_9DINO</name>
<evidence type="ECO:0000259" key="1">
    <source>
        <dbReference type="Pfam" id="PF01764"/>
    </source>
</evidence>
<dbReference type="AlphaFoldDB" id="A0A812MK10"/>
<reference evidence="2" key="1">
    <citation type="submission" date="2021-02" db="EMBL/GenBank/DDBJ databases">
        <authorList>
            <person name="Dougan E. K."/>
            <person name="Rhodes N."/>
            <person name="Thang M."/>
            <person name="Chan C."/>
        </authorList>
    </citation>
    <scope>NUCLEOTIDE SEQUENCE</scope>
</reference>
<organism evidence="2 3">
    <name type="scientific">Symbiodinium natans</name>
    <dbReference type="NCBI Taxonomy" id="878477"/>
    <lineage>
        <taxon>Eukaryota</taxon>
        <taxon>Sar</taxon>
        <taxon>Alveolata</taxon>
        <taxon>Dinophyceae</taxon>
        <taxon>Suessiales</taxon>
        <taxon>Symbiodiniaceae</taxon>
        <taxon>Symbiodinium</taxon>
    </lineage>
</organism>
<dbReference type="EMBL" id="CAJNDS010001446">
    <property type="protein sequence ID" value="CAE7260280.1"/>
    <property type="molecule type" value="Genomic_DNA"/>
</dbReference>
<proteinExistence type="predicted"/>
<evidence type="ECO:0000313" key="3">
    <source>
        <dbReference type="Proteomes" id="UP000604046"/>
    </source>
</evidence>
<dbReference type="GO" id="GO:0006629">
    <property type="term" value="P:lipid metabolic process"/>
    <property type="evidence" value="ECO:0007669"/>
    <property type="project" value="InterPro"/>
</dbReference>
<dbReference type="Pfam" id="PF01764">
    <property type="entry name" value="Lipase_3"/>
    <property type="match status" value="1"/>
</dbReference>
<dbReference type="OrthoDB" id="424059at2759"/>
<accession>A0A812MK10</accession>
<dbReference type="SUPFAM" id="SSF53474">
    <property type="entry name" value="alpha/beta-Hydrolases"/>
    <property type="match status" value="1"/>
</dbReference>
<feature type="domain" description="Fungal lipase-type" evidence="1">
    <location>
        <begin position="356"/>
        <end position="497"/>
    </location>
</feature>
<comment type="caution">
    <text evidence="2">The sequence shown here is derived from an EMBL/GenBank/DDBJ whole genome shotgun (WGS) entry which is preliminary data.</text>
</comment>
<dbReference type="InterPro" id="IPR029058">
    <property type="entry name" value="AB_hydrolase_fold"/>
</dbReference>
<sequence length="605" mass="66183">MVEDERPVTEVVWYTVPLPGAAGQLGGLHSFLIITVTSDDEPAKRYVLEKAGSAATAAHQENGIFVGSQHMGSNLLSVEGVRTFGKQLTLAEGNLKKGLKMRELHQEADGTGLYDLSSSNCHHAALRVFNHCCARKEDRKSLPPNFLLAKFVGSMSSMFQLDDVFQSGRLQSDVASANSESAPSESYVADAYGADAPTGFTAPMDLCADNLTKMAALLSSAVYYKDPSSAVQPQGEAASVSIHNTLDRAVRVHLADAEVSHIFEADDSLSIQTHGRGKILVNVCPRWIPAHIHRLCLASKQPIWSGHMYELAKDFRGETVFREVLPFEVNVLHTTHKTSSKSPVMWLLARSGAAMYLAFRGTADVQDAAIDLSAVPDYGKFKEHGIGVHGGMAHTLEQEGDDINHVVKDVLQALDRHRGIGEPLVLCGHSLGGGYAQVMAVHLLSRDVRISAVRTFGSPHVLVPMSPQPGQLWQRLHAITLHWVHDWDPVPRLPLCKSWLVDVLPRLKQEFGGTVRVGMASNLIKQFQNDYDDRRAHLLEKYDVVGEVLLVSLNSGLACRGKEGAAPLKELLAEKPPEAVMTFSRLPAYHSMRDYLQIALKLLAV</sequence>
<gene>
    <name evidence="2" type="ORF">SNAT2548_LOCUS13593</name>
</gene>
<evidence type="ECO:0000313" key="2">
    <source>
        <dbReference type="EMBL" id="CAE7260280.1"/>
    </source>
</evidence>